<dbReference type="GO" id="GO:0001228">
    <property type="term" value="F:DNA-binding transcription activator activity, RNA polymerase II-specific"/>
    <property type="evidence" value="ECO:0007669"/>
    <property type="project" value="InterPro"/>
</dbReference>
<dbReference type="InterPro" id="IPR003958">
    <property type="entry name" value="CBFA_NFYB_domain"/>
</dbReference>
<dbReference type="PANTHER" id="PTHR11064">
    <property type="entry name" value="CCAAT-BINDING TRANSCRIPTION FACTOR-RELATED"/>
    <property type="match status" value="1"/>
</dbReference>
<dbReference type="GO" id="GO:0000978">
    <property type="term" value="F:RNA polymerase II cis-regulatory region sequence-specific DNA binding"/>
    <property type="evidence" value="ECO:0007669"/>
    <property type="project" value="TreeGrafter"/>
</dbReference>
<dbReference type="InterPro" id="IPR027113">
    <property type="entry name" value="Transc_fact_NFYB/HAP3"/>
</dbReference>
<organism evidence="6 7">
    <name type="scientific">Vicia faba</name>
    <name type="common">Broad bean</name>
    <name type="synonym">Faba vulgaris</name>
    <dbReference type="NCBI Taxonomy" id="3906"/>
    <lineage>
        <taxon>Eukaryota</taxon>
        <taxon>Viridiplantae</taxon>
        <taxon>Streptophyta</taxon>
        <taxon>Embryophyta</taxon>
        <taxon>Tracheophyta</taxon>
        <taxon>Spermatophyta</taxon>
        <taxon>Magnoliopsida</taxon>
        <taxon>eudicotyledons</taxon>
        <taxon>Gunneridae</taxon>
        <taxon>Pentapetalae</taxon>
        <taxon>rosids</taxon>
        <taxon>fabids</taxon>
        <taxon>Fabales</taxon>
        <taxon>Fabaceae</taxon>
        <taxon>Papilionoideae</taxon>
        <taxon>50 kb inversion clade</taxon>
        <taxon>NPAAA clade</taxon>
        <taxon>Hologalegina</taxon>
        <taxon>IRL clade</taxon>
        <taxon>Fabeae</taxon>
        <taxon>Vicia</taxon>
    </lineage>
</organism>
<dbReference type="CDD" id="cd22907">
    <property type="entry name" value="HFD_NFYB"/>
    <property type="match status" value="1"/>
</dbReference>
<accession>A0AAV1A7T4</accession>
<dbReference type="Pfam" id="PF00808">
    <property type="entry name" value="CBFD_NFYB_HMF"/>
    <property type="match status" value="1"/>
</dbReference>
<keyword evidence="2" id="KW-0805">Transcription regulation</keyword>
<dbReference type="Proteomes" id="UP001157006">
    <property type="component" value="Chromosome 3"/>
</dbReference>
<proteinExistence type="inferred from homology"/>
<evidence type="ECO:0000256" key="3">
    <source>
        <dbReference type="ARBA" id="ARBA00023163"/>
    </source>
</evidence>
<feature type="compositionally biased region" description="Low complexity" evidence="4">
    <location>
        <begin position="157"/>
        <end position="173"/>
    </location>
</feature>
<dbReference type="PRINTS" id="PR00615">
    <property type="entry name" value="CCAATSUBUNTA"/>
</dbReference>
<keyword evidence="3" id="KW-0804">Transcription</keyword>
<evidence type="ECO:0000313" key="6">
    <source>
        <dbReference type="EMBL" id="CAI8605598.1"/>
    </source>
</evidence>
<sequence>MEHESHSFNHTRSTQPNSTGNGTTNIENANSNMNNNIGTRNENQRLQGTMDEEMHMPIKSVTKIMQQAIPSNGRISKDAKESVQLCVTEFMNIITSEANERCKAESRKIITGEDLIWAMNRLGFEDYVDPLLLYHKKYINHETQLKSMSIEHEFNKDGSGASGSNNDGDSGQN</sequence>
<dbReference type="EMBL" id="OX451738">
    <property type="protein sequence ID" value="CAI8605598.1"/>
    <property type="molecule type" value="Genomic_DNA"/>
</dbReference>
<dbReference type="AlphaFoldDB" id="A0AAV1A7T4"/>
<feature type="domain" description="Transcription factor CBF/NF-Y/archaeal histone" evidence="5">
    <location>
        <begin position="55"/>
        <end position="119"/>
    </location>
</feature>
<dbReference type="PANTHER" id="PTHR11064:SF163">
    <property type="entry name" value="NUCLEAR TRANSCRIPTION FACTOR Y PROTEIN"/>
    <property type="match status" value="1"/>
</dbReference>
<feature type="compositionally biased region" description="Low complexity" evidence="4">
    <location>
        <begin position="25"/>
        <end position="36"/>
    </location>
</feature>
<name>A0AAV1A7T4_VICFA</name>
<feature type="compositionally biased region" description="Polar residues" evidence="4">
    <location>
        <begin position="8"/>
        <end position="24"/>
    </location>
</feature>
<gene>
    <name evidence="6" type="ORF">VFH_III190880</name>
</gene>
<evidence type="ECO:0000256" key="1">
    <source>
        <dbReference type="ARBA" id="ARBA00009053"/>
    </source>
</evidence>
<feature type="region of interest" description="Disordered" evidence="4">
    <location>
        <begin position="1"/>
        <end position="41"/>
    </location>
</feature>
<evidence type="ECO:0000256" key="4">
    <source>
        <dbReference type="SAM" id="MobiDB-lite"/>
    </source>
</evidence>
<evidence type="ECO:0000313" key="7">
    <source>
        <dbReference type="Proteomes" id="UP001157006"/>
    </source>
</evidence>
<comment type="similarity">
    <text evidence="1">Belongs to the NFYB/HAP3 subunit family.</text>
</comment>
<dbReference type="SUPFAM" id="SSF47113">
    <property type="entry name" value="Histone-fold"/>
    <property type="match status" value="1"/>
</dbReference>
<feature type="region of interest" description="Disordered" evidence="4">
    <location>
        <begin position="154"/>
        <end position="173"/>
    </location>
</feature>
<evidence type="ECO:0000256" key="2">
    <source>
        <dbReference type="ARBA" id="ARBA00023015"/>
    </source>
</evidence>
<dbReference type="GO" id="GO:0016602">
    <property type="term" value="C:CCAAT-binding factor complex"/>
    <property type="evidence" value="ECO:0007669"/>
    <property type="project" value="InterPro"/>
</dbReference>
<reference evidence="6 7" key="1">
    <citation type="submission" date="2023-01" db="EMBL/GenBank/DDBJ databases">
        <authorList>
            <person name="Kreplak J."/>
        </authorList>
    </citation>
    <scope>NUCLEOTIDE SEQUENCE [LARGE SCALE GENOMIC DNA]</scope>
</reference>
<keyword evidence="7" id="KW-1185">Reference proteome</keyword>
<dbReference type="InterPro" id="IPR009072">
    <property type="entry name" value="Histone-fold"/>
</dbReference>
<dbReference type="GO" id="GO:0046982">
    <property type="term" value="F:protein heterodimerization activity"/>
    <property type="evidence" value="ECO:0007669"/>
    <property type="project" value="InterPro"/>
</dbReference>
<evidence type="ECO:0000259" key="5">
    <source>
        <dbReference type="Pfam" id="PF00808"/>
    </source>
</evidence>
<protein>
    <recommendedName>
        <fullName evidence="5">Transcription factor CBF/NF-Y/archaeal histone domain-containing protein</fullName>
    </recommendedName>
</protein>
<dbReference type="Gene3D" id="1.10.20.10">
    <property type="entry name" value="Histone, subunit A"/>
    <property type="match status" value="1"/>
</dbReference>